<keyword evidence="1" id="KW-0732">Signal</keyword>
<evidence type="ECO:0000256" key="1">
    <source>
        <dbReference type="SAM" id="SignalP"/>
    </source>
</evidence>
<feature type="signal peptide" evidence="1">
    <location>
        <begin position="1"/>
        <end position="40"/>
    </location>
</feature>
<evidence type="ECO:0000313" key="3">
    <source>
        <dbReference type="Proteomes" id="UP000326912"/>
    </source>
</evidence>
<proteinExistence type="predicted"/>
<sequence>MWRFALYRSWRQPLKSLFAISGFLLASCALVLLSATTQTAAVQANQSIDQNWRPAYDLVVLPPGTKLPTNQPIPPDYMERFAGGISFAQYETIKRISGIDVAAPVAYVGYMSLPQPNIYFGQQDPRPGYYQLDWTTTASNGQHTIVEAQQHQVIFLGPELCEAEQKVVDQLRQSGVIGMACLHAGDVVYFYPPQTGHYLLAAIDPDAEDRLMHLGKSITQGRMFTAQDTLQDDQRLKQWKNYSRDGTYLPTQAIPLLVHEQLPGQIQIQAHFTYLASDDLSFQQVLKHGGAHYLQQQPHQKTEYVGLVPAIYNNPQNLAGASMRWDGQHWQTALADPKNPYQMGQLMVNFSQPLAPGNLSYQPTTGPNGQAAYSLVPTGTLGPEATFRKLQPLKTTHTQMTDILYSYNVVGAFSDSAVTPQFSNPLNWLPENTYTVAPTTVRYDAHGRPVAPTKLIPTTNSLGSLIQPPLALTTLDAARQLRPGNTISAIRIRVAGVENASDASWQRVQQVATQIQQRTH</sequence>
<reference evidence="2 3" key="1">
    <citation type="submission" date="2019-10" db="EMBL/GenBank/DDBJ databases">
        <title>Dictyobacter vulcani sp. nov., within the class Ktedonobacteria, isolated from soil of volcanic Mt. Zao.</title>
        <authorList>
            <person name="Zheng Y."/>
            <person name="Wang C.M."/>
            <person name="Sakai Y."/>
            <person name="Abe K."/>
            <person name="Yokota A."/>
            <person name="Yabe S."/>
        </authorList>
    </citation>
    <scope>NUCLEOTIDE SEQUENCE [LARGE SCALE GENOMIC DNA]</scope>
    <source>
        <strain evidence="2 3">W12</strain>
    </source>
</reference>
<organism evidence="2 3">
    <name type="scientific">Dictyobacter vulcani</name>
    <dbReference type="NCBI Taxonomy" id="2607529"/>
    <lineage>
        <taxon>Bacteria</taxon>
        <taxon>Bacillati</taxon>
        <taxon>Chloroflexota</taxon>
        <taxon>Ktedonobacteria</taxon>
        <taxon>Ktedonobacterales</taxon>
        <taxon>Dictyobacteraceae</taxon>
        <taxon>Dictyobacter</taxon>
    </lineage>
</organism>
<feature type="chain" id="PRO_5023817290" evidence="1">
    <location>
        <begin position="41"/>
        <end position="520"/>
    </location>
</feature>
<name>A0A5J4KR93_9CHLR</name>
<protein>
    <submittedName>
        <fullName evidence="2">Uncharacterized protein</fullName>
    </submittedName>
</protein>
<dbReference type="Proteomes" id="UP000326912">
    <property type="component" value="Unassembled WGS sequence"/>
</dbReference>
<keyword evidence="3" id="KW-1185">Reference proteome</keyword>
<dbReference type="EMBL" id="BKZW01000002">
    <property type="protein sequence ID" value="GER90143.1"/>
    <property type="molecule type" value="Genomic_DNA"/>
</dbReference>
<dbReference type="PROSITE" id="PS51257">
    <property type="entry name" value="PROKAR_LIPOPROTEIN"/>
    <property type="match status" value="1"/>
</dbReference>
<gene>
    <name evidence="2" type="ORF">KDW_43050</name>
</gene>
<comment type="caution">
    <text evidence="2">The sequence shown here is derived from an EMBL/GenBank/DDBJ whole genome shotgun (WGS) entry which is preliminary data.</text>
</comment>
<evidence type="ECO:0000313" key="2">
    <source>
        <dbReference type="EMBL" id="GER90143.1"/>
    </source>
</evidence>
<dbReference type="AlphaFoldDB" id="A0A5J4KR93"/>
<dbReference type="RefSeq" id="WP_151757923.1">
    <property type="nucleotide sequence ID" value="NZ_BKZW01000002.1"/>
</dbReference>
<accession>A0A5J4KR93</accession>